<proteinExistence type="inferred from homology"/>
<organism evidence="5 6">
    <name type="scientific">Mobilisporobacter senegalensis</name>
    <dbReference type="NCBI Taxonomy" id="1329262"/>
    <lineage>
        <taxon>Bacteria</taxon>
        <taxon>Bacillati</taxon>
        <taxon>Bacillota</taxon>
        <taxon>Clostridia</taxon>
        <taxon>Lachnospirales</taxon>
        <taxon>Lachnospiraceae</taxon>
        <taxon>Mobilisporobacter</taxon>
    </lineage>
</organism>
<evidence type="ECO:0000313" key="6">
    <source>
        <dbReference type="Proteomes" id="UP000273083"/>
    </source>
</evidence>
<dbReference type="RefSeq" id="WP_123610538.1">
    <property type="nucleotide sequence ID" value="NZ_RJVG01000012.1"/>
</dbReference>
<accession>A0A3N1XCS2</accession>
<dbReference type="Gene3D" id="1.10.10.10">
    <property type="entry name" value="Winged helix-like DNA-binding domain superfamily/Winged helix DNA-binding domain"/>
    <property type="match status" value="1"/>
</dbReference>
<evidence type="ECO:0000256" key="2">
    <source>
        <dbReference type="ARBA" id="ARBA00023015"/>
    </source>
</evidence>
<dbReference type="Pfam" id="PF03965">
    <property type="entry name" value="Penicillinase_R"/>
    <property type="match status" value="1"/>
</dbReference>
<sequence length="126" mass="14697">MKNLPQISEAEYKVMKIIWSHSPISTNEVIEKLIRTTDWSPKTIQTMLKRLVQKGALIYEKEGRVFIYTPLVKEGEYLKHENIHFLERLYDGNIASMLTNFLANEKLSDKEIEELRNLLDSKEGGD</sequence>
<evidence type="ECO:0000256" key="3">
    <source>
        <dbReference type="ARBA" id="ARBA00023125"/>
    </source>
</evidence>
<gene>
    <name evidence="5" type="ORF">EDD66_11252</name>
</gene>
<dbReference type="SUPFAM" id="SSF46785">
    <property type="entry name" value="Winged helix' DNA-binding domain"/>
    <property type="match status" value="1"/>
</dbReference>
<protein>
    <submittedName>
        <fullName evidence="5">BlaI family penicillinase repressor</fullName>
    </submittedName>
</protein>
<dbReference type="EMBL" id="RJVG01000012">
    <property type="protein sequence ID" value="ROR23921.1"/>
    <property type="molecule type" value="Genomic_DNA"/>
</dbReference>
<evidence type="ECO:0000256" key="4">
    <source>
        <dbReference type="ARBA" id="ARBA00023163"/>
    </source>
</evidence>
<evidence type="ECO:0000256" key="1">
    <source>
        <dbReference type="ARBA" id="ARBA00011046"/>
    </source>
</evidence>
<dbReference type="PIRSF" id="PIRSF019455">
    <property type="entry name" value="CopR_AtkY"/>
    <property type="match status" value="1"/>
</dbReference>
<name>A0A3N1XCS2_9FIRM</name>
<dbReference type="Gene3D" id="1.10.4040.10">
    <property type="entry name" value="Penicillinase repressor domain"/>
    <property type="match status" value="1"/>
</dbReference>
<reference evidence="5 6" key="1">
    <citation type="submission" date="2018-11" db="EMBL/GenBank/DDBJ databases">
        <title>Genomic Encyclopedia of Type Strains, Phase IV (KMG-IV): sequencing the most valuable type-strain genomes for metagenomic binning, comparative biology and taxonomic classification.</title>
        <authorList>
            <person name="Goeker M."/>
        </authorList>
    </citation>
    <scope>NUCLEOTIDE SEQUENCE [LARGE SCALE GENOMIC DNA]</scope>
    <source>
        <strain evidence="5 6">DSM 26537</strain>
    </source>
</reference>
<dbReference type="InterPro" id="IPR036388">
    <property type="entry name" value="WH-like_DNA-bd_sf"/>
</dbReference>
<keyword evidence="6" id="KW-1185">Reference proteome</keyword>
<comment type="caution">
    <text evidence="5">The sequence shown here is derived from an EMBL/GenBank/DDBJ whole genome shotgun (WGS) entry which is preliminary data.</text>
</comment>
<dbReference type="InterPro" id="IPR005650">
    <property type="entry name" value="BlaI_family"/>
</dbReference>
<dbReference type="Proteomes" id="UP000273083">
    <property type="component" value="Unassembled WGS sequence"/>
</dbReference>
<dbReference type="GO" id="GO:0003677">
    <property type="term" value="F:DNA binding"/>
    <property type="evidence" value="ECO:0007669"/>
    <property type="project" value="UniProtKB-KW"/>
</dbReference>
<dbReference type="GO" id="GO:0045892">
    <property type="term" value="P:negative regulation of DNA-templated transcription"/>
    <property type="evidence" value="ECO:0007669"/>
    <property type="project" value="InterPro"/>
</dbReference>
<keyword evidence="2" id="KW-0805">Transcription regulation</keyword>
<dbReference type="InterPro" id="IPR036390">
    <property type="entry name" value="WH_DNA-bd_sf"/>
</dbReference>
<comment type="similarity">
    <text evidence="1">Belongs to the BlaI transcriptional regulatory family.</text>
</comment>
<dbReference type="AlphaFoldDB" id="A0A3N1XCS2"/>
<dbReference type="OrthoDB" id="9795583at2"/>
<keyword evidence="3" id="KW-0238">DNA-binding</keyword>
<keyword evidence="4" id="KW-0804">Transcription</keyword>
<evidence type="ECO:0000313" key="5">
    <source>
        <dbReference type="EMBL" id="ROR23921.1"/>
    </source>
</evidence>